<keyword evidence="3" id="KW-1185">Reference proteome</keyword>
<evidence type="ECO:0000256" key="1">
    <source>
        <dbReference type="SAM" id="SignalP"/>
    </source>
</evidence>
<dbReference type="EMBL" id="CP042582">
    <property type="protein sequence ID" value="QEX22908.1"/>
    <property type="molecule type" value="Genomic_DNA"/>
</dbReference>
<dbReference type="AlphaFoldDB" id="A0A5J6MYT9"/>
<accession>A0A5J6MYT9</accession>
<dbReference type="OrthoDB" id="9914250at2"/>
<protein>
    <submittedName>
        <fullName evidence="2">Uncharacterized protein</fullName>
    </submittedName>
</protein>
<feature type="signal peptide" evidence="1">
    <location>
        <begin position="1"/>
        <end position="23"/>
    </location>
</feature>
<keyword evidence="1" id="KW-0732">Signal</keyword>
<evidence type="ECO:0000313" key="2">
    <source>
        <dbReference type="EMBL" id="QEX22908.1"/>
    </source>
</evidence>
<sequence length="92" mass="9507">MTTKLLIAAAAVVGVVFSTAAMATSYTANNKCAMYARDLGWDIDLMGPGGKTDAASQALTQGQDECSKGKFDDGIATITGAIKELGLPVNEY</sequence>
<reference evidence="2 3" key="1">
    <citation type="submission" date="2019-08" db="EMBL/GenBank/DDBJ databases">
        <title>Hyperibacter terrae gen. nov., sp. nov. and Hyperibacter viscosus sp. nov., two new members in the family Rhodospirillaceae isolated from the rhizosphere of Hypericum perforatum.</title>
        <authorList>
            <person name="Noviana Z."/>
        </authorList>
    </citation>
    <scope>NUCLEOTIDE SEQUENCE [LARGE SCALE GENOMIC DNA]</scope>
    <source>
        <strain evidence="2 3">R5959</strain>
    </source>
</reference>
<dbReference type="Proteomes" id="UP000325797">
    <property type="component" value="Chromosome"/>
</dbReference>
<dbReference type="RefSeq" id="WP_151118348.1">
    <property type="nucleotide sequence ID" value="NZ_CP042582.1"/>
</dbReference>
<gene>
    <name evidence="2" type="ORF">FRZ61_28420</name>
</gene>
<feature type="chain" id="PRO_5023873007" evidence="1">
    <location>
        <begin position="24"/>
        <end position="92"/>
    </location>
</feature>
<evidence type="ECO:0000313" key="3">
    <source>
        <dbReference type="Proteomes" id="UP000325797"/>
    </source>
</evidence>
<dbReference type="KEGG" id="hadh:FRZ61_28420"/>
<proteinExistence type="predicted"/>
<name>A0A5J6MYT9_9PROT</name>
<organism evidence="2 3">
    <name type="scientific">Hypericibacter adhaerens</name>
    <dbReference type="NCBI Taxonomy" id="2602016"/>
    <lineage>
        <taxon>Bacteria</taxon>
        <taxon>Pseudomonadati</taxon>
        <taxon>Pseudomonadota</taxon>
        <taxon>Alphaproteobacteria</taxon>
        <taxon>Rhodospirillales</taxon>
        <taxon>Dongiaceae</taxon>
        <taxon>Hypericibacter</taxon>
    </lineage>
</organism>